<evidence type="ECO:0000313" key="4">
    <source>
        <dbReference type="Proteomes" id="UP000016648"/>
    </source>
</evidence>
<dbReference type="RefSeq" id="WP_021590536.1">
    <property type="nucleotide sequence ID" value="NZ_AWEY01000038.1"/>
</dbReference>
<proteinExistence type="predicted"/>
<feature type="transmembrane region" description="Helical" evidence="1">
    <location>
        <begin position="203"/>
        <end position="225"/>
    </location>
</feature>
<gene>
    <name evidence="3" type="ORF">HMPREF9135_1482</name>
</gene>
<sequence>MNKMKKWNDRLARLASLLVCIVLIAVVSIRRDGRLLGREVGETAVTAVKSQAGDTIRMTADGAYVINTTPLGKDIIGYGGPVPLEITIKEGRVMGVKALRNAETPDFFDQARRLLTRWNGKTVEEAAAMQVDAVSGATFSSKAIIGNMERGLQYAGKATATKKWWEQLDMSWKTLAGLLVALMAAIVPLVYKNKRYRLVQQVLNIVVLGFWCGTFLSYSAIIGFMSNGMNVLALLTPLLMLVMAFIYPLFGKKNHYCNNVCPLGCLQELAGKSVKKNLKISSKTVRRLNRFRQVLWGVLMLCLWTGAWAGWVDYEPFSAFIFRSASWVVIAIAVAFTLLSTVVMRPYCRFVCPLGTLFKVSQTKLFARK</sequence>
<dbReference type="Pfam" id="PF04205">
    <property type="entry name" value="FMN_bind"/>
    <property type="match status" value="1"/>
</dbReference>
<feature type="domain" description="FMN-binding" evidence="2">
    <location>
        <begin position="77"/>
        <end position="155"/>
    </location>
</feature>
<name>U2NKD6_9BACT</name>
<keyword evidence="1" id="KW-0472">Membrane</keyword>
<dbReference type="GO" id="GO:0010181">
    <property type="term" value="F:FMN binding"/>
    <property type="evidence" value="ECO:0007669"/>
    <property type="project" value="InterPro"/>
</dbReference>
<feature type="transmembrane region" description="Helical" evidence="1">
    <location>
        <begin position="317"/>
        <end position="339"/>
    </location>
</feature>
<feature type="transmembrane region" description="Helical" evidence="1">
    <location>
        <begin position="172"/>
        <end position="191"/>
    </location>
</feature>
<accession>U2NKD6</accession>
<dbReference type="InterPro" id="IPR007329">
    <property type="entry name" value="FMN-bd"/>
</dbReference>
<dbReference type="Proteomes" id="UP000016648">
    <property type="component" value="Unassembled WGS sequence"/>
</dbReference>
<dbReference type="AlphaFoldDB" id="U2NKD6"/>
<evidence type="ECO:0000259" key="2">
    <source>
        <dbReference type="SMART" id="SM00900"/>
    </source>
</evidence>
<organism evidence="3 4">
    <name type="scientific">Segatella baroniae F0067</name>
    <dbReference type="NCBI Taxonomy" id="1115809"/>
    <lineage>
        <taxon>Bacteria</taxon>
        <taxon>Pseudomonadati</taxon>
        <taxon>Bacteroidota</taxon>
        <taxon>Bacteroidia</taxon>
        <taxon>Bacteroidales</taxon>
        <taxon>Prevotellaceae</taxon>
        <taxon>Segatella</taxon>
    </lineage>
</organism>
<keyword evidence="1" id="KW-0812">Transmembrane</keyword>
<dbReference type="SMART" id="SM00900">
    <property type="entry name" value="FMN_bind"/>
    <property type="match status" value="1"/>
</dbReference>
<dbReference type="InterPro" id="IPR017896">
    <property type="entry name" value="4Fe4S_Fe-S-bd"/>
</dbReference>
<feature type="transmembrane region" description="Helical" evidence="1">
    <location>
        <begin position="294"/>
        <end position="311"/>
    </location>
</feature>
<dbReference type="PATRIC" id="fig|1115809.3.peg.2253"/>
<keyword evidence="1" id="KW-1133">Transmembrane helix</keyword>
<keyword evidence="4" id="KW-1185">Reference proteome</keyword>
<dbReference type="Pfam" id="PF12801">
    <property type="entry name" value="Fer4_5"/>
    <property type="match status" value="2"/>
</dbReference>
<evidence type="ECO:0000313" key="3">
    <source>
        <dbReference type="EMBL" id="ERK38545.1"/>
    </source>
</evidence>
<reference evidence="3 4" key="1">
    <citation type="submission" date="2013-08" db="EMBL/GenBank/DDBJ databases">
        <authorList>
            <person name="Durkin A.S."/>
            <person name="Haft D.R."/>
            <person name="McCorrison J."/>
            <person name="Torralba M."/>
            <person name="Gillis M."/>
            <person name="Haft D.H."/>
            <person name="Methe B."/>
            <person name="Sutton G."/>
            <person name="Nelson K.E."/>
        </authorList>
    </citation>
    <scope>NUCLEOTIDE SEQUENCE [LARGE SCALE GENOMIC DNA]</scope>
    <source>
        <strain evidence="3 4">F0067</strain>
    </source>
</reference>
<feature type="transmembrane region" description="Helical" evidence="1">
    <location>
        <begin position="231"/>
        <end position="250"/>
    </location>
</feature>
<protein>
    <submittedName>
        <fullName evidence="3">FMN-binding domain protein</fullName>
    </submittedName>
</protein>
<comment type="caution">
    <text evidence="3">The sequence shown here is derived from an EMBL/GenBank/DDBJ whole genome shotgun (WGS) entry which is preliminary data.</text>
</comment>
<dbReference type="GO" id="GO:0016020">
    <property type="term" value="C:membrane"/>
    <property type="evidence" value="ECO:0007669"/>
    <property type="project" value="InterPro"/>
</dbReference>
<dbReference type="EMBL" id="AWEY01000038">
    <property type="protein sequence ID" value="ERK38545.1"/>
    <property type="molecule type" value="Genomic_DNA"/>
</dbReference>
<evidence type="ECO:0000256" key="1">
    <source>
        <dbReference type="SAM" id="Phobius"/>
    </source>
</evidence>